<dbReference type="GO" id="GO:0005634">
    <property type="term" value="C:nucleus"/>
    <property type="evidence" value="ECO:0007669"/>
    <property type="project" value="TreeGrafter"/>
</dbReference>
<dbReference type="Pfam" id="PF04969">
    <property type="entry name" value="CS"/>
    <property type="match status" value="1"/>
</dbReference>
<dbReference type="EMBL" id="LWCA01000950">
    <property type="protein sequence ID" value="OAF66381.1"/>
    <property type="molecule type" value="Genomic_DNA"/>
</dbReference>
<dbReference type="InterPro" id="IPR007052">
    <property type="entry name" value="CS_dom"/>
</dbReference>
<dbReference type="Gene3D" id="2.60.40.790">
    <property type="match status" value="1"/>
</dbReference>
<accession>A0A177AY94</accession>
<dbReference type="InterPro" id="IPR052289">
    <property type="entry name" value="Calcyclin-binding_UBL-bridge"/>
</dbReference>
<dbReference type="PROSITE" id="PS51048">
    <property type="entry name" value="SGS"/>
    <property type="match status" value="1"/>
</dbReference>
<organism evidence="3 4">
    <name type="scientific">Intoshia linei</name>
    <dbReference type="NCBI Taxonomy" id="1819745"/>
    <lineage>
        <taxon>Eukaryota</taxon>
        <taxon>Metazoa</taxon>
        <taxon>Spiralia</taxon>
        <taxon>Lophotrochozoa</taxon>
        <taxon>Mesozoa</taxon>
        <taxon>Orthonectida</taxon>
        <taxon>Rhopaluridae</taxon>
        <taxon>Intoshia</taxon>
    </lineage>
</organism>
<feature type="domain" description="CS" evidence="2">
    <location>
        <begin position="65"/>
        <end position="158"/>
    </location>
</feature>
<protein>
    <submittedName>
        <fullName evidence="3">CacyBP</fullName>
    </submittedName>
</protein>
<dbReference type="PANTHER" id="PTHR13164:SF3">
    <property type="entry name" value="CALCYCLIN-BINDING PROTEIN"/>
    <property type="match status" value="1"/>
</dbReference>
<dbReference type="Proteomes" id="UP000078046">
    <property type="component" value="Unassembled WGS sequence"/>
</dbReference>
<dbReference type="AlphaFoldDB" id="A0A177AY94"/>
<name>A0A177AY94_9BILA</name>
<keyword evidence="4" id="KW-1185">Reference proteome</keyword>
<evidence type="ECO:0000259" key="2">
    <source>
        <dbReference type="PROSITE" id="PS51203"/>
    </source>
</evidence>
<proteinExistence type="predicted"/>
<dbReference type="PROSITE" id="PS51203">
    <property type="entry name" value="CS"/>
    <property type="match status" value="1"/>
</dbReference>
<gene>
    <name evidence="3" type="ORF">A3Q56_05866</name>
</gene>
<sequence length="218" mass="24750">MLNYTTSQLQSALSELNYFRSNAQEGLAKKLLDSDISQIENRLKQIKSAAPAVTNGSSTHSLSLKTITAYGWDQSENYVKFYIDIENIIKIDDENITIEVSDNKVSVTIREFNNFNYKFHVGPLSGDVTRDGTYHRKRNNKLVLFIKKSSKQNFTPLLAADKSKEVNAVKPQEKSGDAGNDLMNMMKKMYDEGTPEMKRTIAEAWTKGQEKQSKENLH</sequence>
<dbReference type="PANTHER" id="PTHR13164">
    <property type="entry name" value="CALICYLIN BINDING PROTEIN"/>
    <property type="match status" value="1"/>
</dbReference>
<dbReference type="OrthoDB" id="164025at2759"/>
<evidence type="ECO:0000313" key="3">
    <source>
        <dbReference type="EMBL" id="OAF66381.1"/>
    </source>
</evidence>
<evidence type="ECO:0000259" key="1">
    <source>
        <dbReference type="PROSITE" id="PS51048"/>
    </source>
</evidence>
<evidence type="ECO:0000313" key="4">
    <source>
        <dbReference type="Proteomes" id="UP000078046"/>
    </source>
</evidence>
<dbReference type="InterPro" id="IPR008978">
    <property type="entry name" value="HSP20-like_chaperone"/>
</dbReference>
<comment type="caution">
    <text evidence="3">The sequence shown here is derived from an EMBL/GenBank/DDBJ whole genome shotgun (WGS) entry which is preliminary data.</text>
</comment>
<dbReference type="InterPro" id="IPR007699">
    <property type="entry name" value="SGS_dom"/>
</dbReference>
<dbReference type="SUPFAM" id="SSF49764">
    <property type="entry name" value="HSP20-like chaperones"/>
    <property type="match status" value="1"/>
</dbReference>
<feature type="domain" description="SGS" evidence="1">
    <location>
        <begin position="143"/>
        <end position="218"/>
    </location>
</feature>
<reference evidence="3 4" key="1">
    <citation type="submission" date="2016-04" db="EMBL/GenBank/DDBJ databases">
        <title>The genome of Intoshia linei affirms orthonectids as highly simplified spiralians.</title>
        <authorList>
            <person name="Mikhailov K.V."/>
            <person name="Slusarev G.S."/>
            <person name="Nikitin M.A."/>
            <person name="Logacheva M.D."/>
            <person name="Penin A."/>
            <person name="Aleoshin V."/>
            <person name="Panchin Y.V."/>
        </authorList>
    </citation>
    <scope>NUCLEOTIDE SEQUENCE [LARGE SCALE GENOMIC DNA]</scope>
    <source>
        <strain evidence="3">Intl2013</strain>
        <tissue evidence="3">Whole animal</tissue>
    </source>
</reference>